<reference evidence="2" key="2">
    <citation type="journal article" date="2021" name="PeerJ">
        <title>Extensive microbial diversity within the chicken gut microbiome revealed by metagenomics and culture.</title>
        <authorList>
            <person name="Gilroy R."/>
            <person name="Ravi A."/>
            <person name="Getino M."/>
            <person name="Pursley I."/>
            <person name="Horton D.L."/>
            <person name="Alikhan N.F."/>
            <person name="Baker D."/>
            <person name="Gharbi K."/>
            <person name="Hall N."/>
            <person name="Watson M."/>
            <person name="Adriaenssens E.M."/>
            <person name="Foster-Nyarko E."/>
            <person name="Jarju S."/>
            <person name="Secka A."/>
            <person name="Antonio M."/>
            <person name="Oren A."/>
            <person name="Chaudhuri R.R."/>
            <person name="La Ragione R."/>
            <person name="Hildebrand F."/>
            <person name="Pallen M.J."/>
        </authorList>
    </citation>
    <scope>NUCLEOTIDE SEQUENCE</scope>
    <source>
        <strain evidence="2">10037</strain>
    </source>
</reference>
<dbReference type="Proteomes" id="UP000823597">
    <property type="component" value="Unassembled WGS sequence"/>
</dbReference>
<dbReference type="PANTHER" id="PTHR34387">
    <property type="entry name" value="SLR1258 PROTEIN"/>
    <property type="match status" value="1"/>
</dbReference>
<organism evidence="2 3">
    <name type="scientific">Candidatus Merdivivens pullistercoris</name>
    <dbReference type="NCBI Taxonomy" id="2840873"/>
    <lineage>
        <taxon>Bacteria</taxon>
        <taxon>Pseudomonadati</taxon>
        <taxon>Bacteroidota</taxon>
        <taxon>Bacteroidia</taxon>
        <taxon>Bacteroidales</taxon>
        <taxon>Muribaculaceae</taxon>
        <taxon>Muribaculaceae incertae sedis</taxon>
        <taxon>Candidatus Merdivivens</taxon>
    </lineage>
</organism>
<feature type="transmembrane region" description="Helical" evidence="1">
    <location>
        <begin position="12"/>
        <end position="32"/>
    </location>
</feature>
<dbReference type="InterPro" id="IPR016907">
    <property type="entry name" value="UCP029033"/>
</dbReference>
<dbReference type="InterPro" id="IPR007497">
    <property type="entry name" value="SIMPL/DUF541"/>
</dbReference>
<comment type="caution">
    <text evidence="2">The sequence shown here is derived from an EMBL/GenBank/DDBJ whole genome shotgun (WGS) entry which is preliminary data.</text>
</comment>
<keyword evidence="1" id="KW-0812">Transmembrane</keyword>
<dbReference type="Pfam" id="PF04402">
    <property type="entry name" value="SIMPL"/>
    <property type="match status" value="1"/>
</dbReference>
<accession>A0A9D9I479</accession>
<keyword evidence="1" id="KW-0472">Membrane</keyword>
<dbReference type="InterPro" id="IPR052022">
    <property type="entry name" value="26kDa_periplasmic_antigen"/>
</dbReference>
<proteinExistence type="predicted"/>
<evidence type="ECO:0000313" key="2">
    <source>
        <dbReference type="EMBL" id="MBO8465578.1"/>
    </source>
</evidence>
<dbReference type="AlphaFoldDB" id="A0A9D9I479"/>
<dbReference type="Gene3D" id="3.30.70.2970">
    <property type="entry name" value="Protein of unknown function (DUF541), domain 2"/>
    <property type="match status" value="1"/>
</dbReference>
<keyword evidence="1" id="KW-1133">Transmembrane helix</keyword>
<dbReference type="GO" id="GO:0006974">
    <property type="term" value="P:DNA damage response"/>
    <property type="evidence" value="ECO:0007669"/>
    <property type="project" value="TreeGrafter"/>
</dbReference>
<evidence type="ECO:0000313" key="3">
    <source>
        <dbReference type="Proteomes" id="UP000823597"/>
    </source>
</evidence>
<dbReference type="Gene3D" id="3.30.110.170">
    <property type="entry name" value="Protein of unknown function (DUF541), domain 1"/>
    <property type="match status" value="1"/>
</dbReference>
<dbReference type="PIRSF" id="PIRSF029033">
    <property type="entry name" value="UCP029033"/>
    <property type="match status" value="1"/>
</dbReference>
<reference evidence="2" key="1">
    <citation type="submission" date="2020-10" db="EMBL/GenBank/DDBJ databases">
        <authorList>
            <person name="Gilroy R."/>
        </authorList>
    </citation>
    <scope>NUCLEOTIDE SEQUENCE</scope>
    <source>
        <strain evidence="2">10037</strain>
    </source>
</reference>
<dbReference type="PANTHER" id="PTHR34387:SF2">
    <property type="entry name" value="SLR1258 PROTEIN"/>
    <property type="match status" value="1"/>
</dbReference>
<name>A0A9D9I479_9BACT</name>
<evidence type="ECO:0000256" key="1">
    <source>
        <dbReference type="SAM" id="Phobius"/>
    </source>
</evidence>
<sequence length="234" mass="25777">MENKCCVLGKGWGIVIGAVVLGVSIILAVSNFKSYDRTVTVKGLCEMEVKADKVIYPLAFKVAGNNLESLYASVSEKNSVILDFLKSYGFTDEEITVSLPQVSDRDAEGYTQRSMRFIITSVITVYSTKVDKSLEMREDLAGLHKKGITLIADSWSYQPSYMFEGLNSVKPGMIEEATSNAREAAQKFADDSGSRLGKIRTASQGQFSISDRDANTPYIKKVRVVTSVVYYLKG</sequence>
<protein>
    <submittedName>
        <fullName evidence="2">SIMPL domain-containing protein</fullName>
    </submittedName>
</protein>
<gene>
    <name evidence="2" type="ORF">IAB93_06245</name>
</gene>
<dbReference type="EMBL" id="JADIME010000066">
    <property type="protein sequence ID" value="MBO8465578.1"/>
    <property type="molecule type" value="Genomic_DNA"/>
</dbReference>